<comment type="similarity">
    <text evidence="1">Belongs to the disease resistance NB-LRR family.</text>
</comment>
<dbReference type="Pfam" id="PF23247">
    <property type="entry name" value="LRR_RPS2"/>
    <property type="match status" value="2"/>
</dbReference>
<protein>
    <submittedName>
        <fullName evidence="7">Disease resistance protein PRS2</fullName>
    </submittedName>
</protein>
<evidence type="ECO:0000256" key="5">
    <source>
        <dbReference type="ARBA" id="ARBA00022840"/>
    </source>
</evidence>
<dbReference type="InterPro" id="IPR002182">
    <property type="entry name" value="NB-ARC"/>
</dbReference>
<dbReference type="Gene3D" id="3.80.10.10">
    <property type="entry name" value="Ribonuclease Inhibitor"/>
    <property type="match status" value="2"/>
</dbReference>
<dbReference type="GO" id="GO:0005524">
    <property type="term" value="F:ATP binding"/>
    <property type="evidence" value="ECO:0007669"/>
    <property type="project" value="UniProtKB-KW"/>
</dbReference>
<dbReference type="PANTHER" id="PTHR33463">
    <property type="entry name" value="NB-ARC DOMAIN-CONTAINING PROTEIN-RELATED"/>
    <property type="match status" value="1"/>
</dbReference>
<sequence length="1363" mass="153766">MEICSAAIVGPIGEKITNCAVDPVFRQLDYLVHFRSNVNNLSDQRKKLVETRDFVQHAVDSAKSNGDEIEGMVVEWLSITKKFSDEVDRFFNEANGRSLRWWNMLSRHRFSRRATKMAMEVVKAIEEGRFERVAYRIPPQGIMMLNNSKKFEAFESRVLILKEIIEALADANASVIVVHGMGGVGKTTLVEEIARLVIEGKLFDALAMTTVTQIPNVKRIQGEIADQLGLKFEEEKDRVRADRLRRRLEMEKKVLVILDDVWAKLDLEDVGISSHHKGCKILVTSRKDDLYFGDFGTQKNIKIDVLAKKEARNFFNKMACDFVESSNDSDPEMEAVATELADECAGLPLALATVAQALKGKGRPIWNDALHELKFPSQPNNYGVNKEAYSSLKLSYKSLNRDEARSLFLLCSLFPQDYQINIKYLLMYAMGLGLLNGMNSLAAAKWRILSLVDELKTSYLLLDGADSDFVKMHDIVRDTAILIASKMKSKYLVRHGSGESLWPSMDEFKDYTAISLGCSDHSELPEFICPQLRFLLLVGKRTSLRLPEKFFAGMQELRVLDLTSLCIQRLPSSIDELVNLHTLCLDDCVLPDMSIVGELKKLEILSLRASDIIALPRVIGELTNLKVLNLSNCFKLKVIPANLLSKLTGLSELYMDNSFKHWNVGHMNEGNINARISELNNLPRLTTLHVHIPNPTLLPNASVFGNLSGYRILIGDGWDWSGKFETSKTLKLKLERGIQREDAIQALLENTENLYLDELGSASARDILFSLDHKGFPKLKCLRVKNNSEIVSVVNSDSMQHLHSAFPLLESLFLKNLDELGSICRGRLPQMSFRNLKIVKVESCNRLKFVFPSFMGRGGLIHLQKLEISECRAMETIVSKGIETQMQINGDKWDEKNKIEFPELRSLILQHLPELMSFYCYDSLAVPSTKRDSDQIISAIKTGFHPLLNQQVSFPKLETLKLHALNAGKIWQDQVPSSFSGVKNLTSLSVVDCASIKYLMTITVAQSLVNLERLEINNCKMMQAIIISEDKDLDNNHPSKSILQNQNVFPSLESLVISRMDALETLWDKEATSGSFTKLKKVDIGQCKKLETVFPNYMLNRLTNLERLNVTDCSSVVEIFQVKVPVINGKQVAAIAANHLKELKLLRLPKLKHIWSTDPQRFLSYPSLQLVHTIHCQSLLNIFPVSIAKDLFQLEELKIQFCGVEEIVAKGGAEGDGDEYEDASFVLSGLTSLSLWNLFEFKRFYPGKYTLDCPSLTLLDVRHCKSFKLMEGTSENSTLSSALEKVEDDQSTQRGKIERREADADVLKETSTRKEEITTTVQDNVEAELIEIRAQLQALVVGQNQMMEHLAQLTTTAHQTISK</sequence>
<dbReference type="SUPFAM" id="SSF52058">
    <property type="entry name" value="L domain-like"/>
    <property type="match status" value="2"/>
</dbReference>
<evidence type="ECO:0000256" key="2">
    <source>
        <dbReference type="ARBA" id="ARBA00022737"/>
    </source>
</evidence>
<keyword evidence="5" id="KW-0067">ATP-binding</keyword>
<dbReference type="InterPro" id="IPR003593">
    <property type="entry name" value="AAA+_ATPase"/>
</dbReference>
<gene>
    <name evidence="7" type="primary">RFN2</name>
</gene>
<dbReference type="GO" id="GO:0043531">
    <property type="term" value="F:ADP binding"/>
    <property type="evidence" value="ECO:0007669"/>
    <property type="project" value="InterPro"/>
</dbReference>
<dbReference type="InterPro" id="IPR050905">
    <property type="entry name" value="Plant_NBS-LRR"/>
</dbReference>
<dbReference type="SMART" id="SM00382">
    <property type="entry name" value="AAA"/>
    <property type="match status" value="1"/>
</dbReference>
<reference evidence="7" key="1">
    <citation type="submission" date="2019-03" db="EMBL/GenBank/DDBJ databases">
        <title>Cloning and function analysis of NBS-LRR type gene CfRFN2 from Cucurbita ficifotia.</title>
        <authorList>
            <person name="Ding Y."/>
            <person name="Xie J."/>
            <person name="Bao H."/>
            <person name="Yang Z."/>
            <person name="Zhang X."/>
        </authorList>
    </citation>
    <scope>NUCLEOTIDE SEQUENCE</scope>
    <source>
        <tissue evidence="7">Leaves</tissue>
    </source>
</reference>
<organism evidence="7">
    <name type="scientific">Cucurbita ficifolia</name>
    <name type="common">figleaf gourd</name>
    <dbReference type="NCBI Taxonomy" id="37645"/>
    <lineage>
        <taxon>Eukaryota</taxon>
        <taxon>Viridiplantae</taxon>
        <taxon>Streptophyta</taxon>
        <taxon>Embryophyta</taxon>
        <taxon>Tracheophyta</taxon>
        <taxon>Spermatophyta</taxon>
        <taxon>Magnoliopsida</taxon>
        <taxon>eudicotyledons</taxon>
        <taxon>Gunneridae</taxon>
        <taxon>Pentapetalae</taxon>
        <taxon>rosids</taxon>
        <taxon>fabids</taxon>
        <taxon>Cucurbitales</taxon>
        <taxon>Cucurbitaceae</taxon>
        <taxon>Cucurbiteae</taxon>
        <taxon>Cucurbita</taxon>
    </lineage>
</organism>
<name>A0A516F3L5_9ROSI</name>
<accession>A0A516F3L5</accession>
<proteinExistence type="evidence at transcript level"/>
<keyword evidence="2" id="KW-0677">Repeat</keyword>
<dbReference type="SUPFAM" id="SSF52540">
    <property type="entry name" value="P-loop containing nucleoside triphosphate hydrolases"/>
    <property type="match status" value="1"/>
</dbReference>
<dbReference type="InterPro" id="IPR057135">
    <property type="entry name" value="At4g27190-like_LRR"/>
</dbReference>
<dbReference type="Pfam" id="PF23598">
    <property type="entry name" value="LRR_14"/>
    <property type="match status" value="1"/>
</dbReference>
<evidence type="ECO:0000256" key="3">
    <source>
        <dbReference type="ARBA" id="ARBA00022741"/>
    </source>
</evidence>
<dbReference type="InterPro" id="IPR055414">
    <property type="entry name" value="LRR_R13L4/SHOC2-like"/>
</dbReference>
<dbReference type="PANTHER" id="PTHR33463:SF203">
    <property type="entry name" value="AAA+ ATPASE DOMAIN-CONTAINING PROTEIN"/>
    <property type="match status" value="1"/>
</dbReference>
<dbReference type="InterPro" id="IPR042197">
    <property type="entry name" value="Apaf_helical"/>
</dbReference>
<keyword evidence="4" id="KW-0611">Plant defense</keyword>
<evidence type="ECO:0000313" key="7">
    <source>
        <dbReference type="EMBL" id="QDO73364.1"/>
    </source>
</evidence>
<evidence type="ECO:0000259" key="6">
    <source>
        <dbReference type="SMART" id="SM00382"/>
    </source>
</evidence>
<dbReference type="GO" id="GO:0006952">
    <property type="term" value="P:defense response"/>
    <property type="evidence" value="ECO:0007669"/>
    <property type="project" value="UniProtKB-KW"/>
</dbReference>
<dbReference type="EMBL" id="MK618642">
    <property type="protein sequence ID" value="QDO73364.1"/>
    <property type="molecule type" value="mRNA"/>
</dbReference>
<evidence type="ECO:0000256" key="4">
    <source>
        <dbReference type="ARBA" id="ARBA00022821"/>
    </source>
</evidence>
<dbReference type="Gene3D" id="3.40.50.300">
    <property type="entry name" value="P-loop containing nucleotide triphosphate hydrolases"/>
    <property type="match status" value="1"/>
</dbReference>
<keyword evidence="3" id="KW-0547">Nucleotide-binding</keyword>
<evidence type="ECO:0000256" key="1">
    <source>
        <dbReference type="ARBA" id="ARBA00008894"/>
    </source>
</evidence>
<dbReference type="PRINTS" id="PR00364">
    <property type="entry name" value="DISEASERSIST"/>
</dbReference>
<dbReference type="InterPro" id="IPR027417">
    <property type="entry name" value="P-loop_NTPase"/>
</dbReference>
<dbReference type="Pfam" id="PF00931">
    <property type="entry name" value="NB-ARC"/>
    <property type="match status" value="1"/>
</dbReference>
<dbReference type="InterPro" id="IPR032675">
    <property type="entry name" value="LRR_dom_sf"/>
</dbReference>
<dbReference type="Gene3D" id="1.10.8.430">
    <property type="entry name" value="Helical domain of apoptotic protease-activating factors"/>
    <property type="match status" value="1"/>
</dbReference>
<feature type="domain" description="AAA+ ATPase" evidence="6">
    <location>
        <begin position="172"/>
        <end position="307"/>
    </location>
</feature>